<evidence type="ECO:0000256" key="1">
    <source>
        <dbReference type="SAM" id="MobiDB-lite"/>
    </source>
</evidence>
<gene>
    <name evidence="2" type="ORF">Thi970DRAFT_00128</name>
</gene>
<reference evidence="2 3" key="2">
    <citation type="submission" date="2011-11" db="EMBL/GenBank/DDBJ databases">
        <authorList>
            <consortium name="US DOE Joint Genome Institute"/>
            <person name="Lucas S."/>
            <person name="Han J."/>
            <person name="Lapidus A."/>
            <person name="Cheng J.-F."/>
            <person name="Goodwin L."/>
            <person name="Pitluck S."/>
            <person name="Peters L."/>
            <person name="Ovchinnikova G."/>
            <person name="Zhang X."/>
            <person name="Detter J.C."/>
            <person name="Han C."/>
            <person name="Tapia R."/>
            <person name="Land M."/>
            <person name="Hauser L."/>
            <person name="Kyrpides N."/>
            <person name="Ivanova N."/>
            <person name="Pagani I."/>
            <person name="Vogl K."/>
            <person name="Liu Z."/>
            <person name="Overmann J."/>
            <person name="Frigaard N.-U."/>
            <person name="Bryant D."/>
            <person name="Woyke T."/>
        </authorList>
    </citation>
    <scope>NUCLEOTIDE SEQUENCE [LARGE SCALE GENOMIC DNA]</scope>
    <source>
        <strain evidence="2 3">970</strain>
    </source>
</reference>
<dbReference type="GO" id="GO:0008168">
    <property type="term" value="F:methyltransferase activity"/>
    <property type="evidence" value="ECO:0007669"/>
    <property type="project" value="UniProtKB-KW"/>
</dbReference>
<keyword evidence="3" id="KW-1185">Reference proteome</keyword>
<keyword evidence="2" id="KW-0489">Methyltransferase</keyword>
<dbReference type="Proteomes" id="UP000002964">
    <property type="component" value="Unassembled WGS sequence"/>
</dbReference>
<protein>
    <submittedName>
        <fullName evidence="2">DNA phosphorothioation-associated putative methyltransferase</fullName>
    </submittedName>
</protein>
<accession>H8YVQ1</accession>
<feature type="compositionally biased region" description="Basic and acidic residues" evidence="1">
    <location>
        <begin position="385"/>
        <end position="401"/>
    </location>
</feature>
<proteinExistence type="predicted"/>
<dbReference type="GO" id="GO:0032259">
    <property type="term" value="P:methylation"/>
    <property type="evidence" value="ECO:0007669"/>
    <property type="project" value="UniProtKB-KW"/>
</dbReference>
<dbReference type="STRING" id="631362.Thi970DRAFT_00128"/>
<dbReference type="NCBIfam" id="TIGR04096">
    <property type="entry name" value="dnd_rel_methyl"/>
    <property type="match status" value="1"/>
</dbReference>
<feature type="region of interest" description="Disordered" evidence="1">
    <location>
        <begin position="375"/>
        <end position="401"/>
    </location>
</feature>
<dbReference type="SUPFAM" id="SSF55166">
    <property type="entry name" value="Hedgehog/DD-peptidase"/>
    <property type="match status" value="1"/>
</dbReference>
<name>H8YVQ1_9GAMM</name>
<dbReference type="AlphaFoldDB" id="H8YVQ1"/>
<dbReference type="InterPro" id="IPR009045">
    <property type="entry name" value="Zn_M74/Hedgehog-like"/>
</dbReference>
<reference evidence="3" key="1">
    <citation type="submission" date="2011-06" db="EMBL/GenBank/DDBJ databases">
        <authorList>
            <consortium name="US DOE Joint Genome Institute (JGI-PGF)"/>
            <person name="Lucas S."/>
            <person name="Han J."/>
            <person name="Lapidus A."/>
            <person name="Cheng J.-F."/>
            <person name="Goodwin L."/>
            <person name="Pitluck S."/>
            <person name="Peters L."/>
            <person name="Land M.L."/>
            <person name="Hauser L."/>
            <person name="Vogl K."/>
            <person name="Liu Z."/>
            <person name="Overmann J."/>
            <person name="Frigaard N.-U."/>
            <person name="Bryant D.A."/>
            <person name="Woyke T.J."/>
        </authorList>
    </citation>
    <scope>NUCLEOTIDE SEQUENCE [LARGE SCALE GENOMIC DNA]</scope>
    <source>
        <strain evidence="3">970</strain>
    </source>
</reference>
<dbReference type="RefSeq" id="WP_009146614.1">
    <property type="nucleotide sequence ID" value="NZ_CP121471.1"/>
</dbReference>
<keyword evidence="2" id="KW-0808">Transferase</keyword>
<dbReference type="eggNOG" id="COG0500">
    <property type="taxonomic scope" value="Bacteria"/>
</dbReference>
<sequence length="891" mass="100877">MSINTLGKKIGGQTYLHIDALSALDETRRNDWEQAIARAIDASRCCQFNVVRRQADGRIALLHYADFFDIPFPSLHELWRFDPGTGEVGYRTYAGSLNPPILHRKELLLPPEHPRREEYAALTAAAESIGLFDDTTRIGYQRQWLALVRERGYRIEGHQLVPLGNVEGEADAPDEAGQGGDQIQFGGQLHDHWAAARQRTAMVRYGFSAPIQSLARHGFLDGSQRLFDYGCGRGDDLRGLQENGIPAQGWDPYYAPDQPIEAADIVNLGFVINVIEDFDERIEALTRAWSLAERLLVVSVMIGERQHAGGGERFRDGLLTQRGTFQKYFTPAEIRQFLTSALDEEPITVAPGVLYVFRDKDAEQRFLLERSRGRRNRLRAPSAPRPREATATRRDRRAERYAEHSDALERLWAQWLTLGRQPHKEEVAELLPLTEAFGTLGKALRFIEQHQRDLLGDQQGDQQSEQLGEWQGDDYIDALLEQAAEARRADLEVYFALRQFERRRPYKHLESGLQRDIKAFFGDYPSAQQAGLERLRAIADPEAIAAACQEAAEHGLGWLEPAQSLQLHASLVDQLPALLRVYVGAGAMLYGEVQQADLIKIHIASGKLTLLIFDAFDGQALPRLRERVKIKLREQDIDTFDYVEPFTPPYLFWKSRYINEEHPDYPQQLAFDEQLAALGLFDITGYGPAPEVVDETLARHRWEVQGLSLRRSQNPPALDDPCGRFLRFRDLIECGETQAATGLANLPKEPQSWNALLELTEQVLDPVIDWFGMIRLTYGFCSPELAKQIPGRIDPKRDQHAAHERNRIGNLICPRLGAAVDFIIEDEDMREVAQWIVTETPFDRLYFFGKDKPLHVSHGPGHSRQIVLMQPGPSGRLVPKVVSSEAFVQST</sequence>
<dbReference type="HOGENOM" id="CLU_012555_0_0_6"/>
<evidence type="ECO:0000313" key="3">
    <source>
        <dbReference type="Proteomes" id="UP000002964"/>
    </source>
</evidence>
<dbReference type="InterPro" id="IPR024019">
    <property type="entry name" value="CHP04096"/>
</dbReference>
<dbReference type="EMBL" id="JH603163">
    <property type="protein sequence ID" value="EIC23991.1"/>
    <property type="molecule type" value="Genomic_DNA"/>
</dbReference>
<evidence type="ECO:0000313" key="2">
    <source>
        <dbReference type="EMBL" id="EIC23991.1"/>
    </source>
</evidence>
<organism evidence="2 3">
    <name type="scientific">Thiorhodovibrio frisius</name>
    <dbReference type="NCBI Taxonomy" id="631362"/>
    <lineage>
        <taxon>Bacteria</taxon>
        <taxon>Pseudomonadati</taxon>
        <taxon>Pseudomonadota</taxon>
        <taxon>Gammaproteobacteria</taxon>
        <taxon>Chromatiales</taxon>
        <taxon>Chromatiaceae</taxon>
        <taxon>Thiorhodovibrio</taxon>
    </lineage>
</organism>